<evidence type="ECO:0000313" key="2">
    <source>
        <dbReference type="EMBL" id="CCX33181.1"/>
    </source>
</evidence>
<dbReference type="Proteomes" id="UP000018144">
    <property type="component" value="Unassembled WGS sequence"/>
</dbReference>
<proteinExistence type="predicted"/>
<keyword evidence="3" id="KW-1185">Reference proteome</keyword>
<evidence type="ECO:0000313" key="3">
    <source>
        <dbReference type="Proteomes" id="UP000018144"/>
    </source>
</evidence>
<accession>U4LW50</accession>
<evidence type="ECO:0000256" key="1">
    <source>
        <dbReference type="SAM" id="MobiDB-lite"/>
    </source>
</evidence>
<sequence>MASPQSDDINDTEESVFRWSQRPDFSTAEEYHRYLLDMSATELRTAIIVETGSMSKKYGHWMTAPTHLRLYGILREKHLKELTTKQLRREKLEQERISRQSRQKLKRQIKEMKQQIQKVRRKRKGMERRRNVQGKRRRI</sequence>
<name>U4LW50_PYROM</name>
<reference evidence="2 3" key="1">
    <citation type="journal article" date="2013" name="PLoS Genet.">
        <title>The genome and development-dependent transcriptomes of Pyronema confluens: a window into fungal evolution.</title>
        <authorList>
            <person name="Traeger S."/>
            <person name="Altegoer F."/>
            <person name="Freitag M."/>
            <person name="Gabaldon T."/>
            <person name="Kempken F."/>
            <person name="Kumar A."/>
            <person name="Marcet-Houben M."/>
            <person name="Poggeler S."/>
            <person name="Stajich J.E."/>
            <person name="Nowrousian M."/>
        </authorList>
    </citation>
    <scope>NUCLEOTIDE SEQUENCE [LARGE SCALE GENOMIC DNA]</scope>
    <source>
        <strain evidence="3">CBS 100304</strain>
        <tissue evidence="2">Vegetative mycelium</tissue>
    </source>
</reference>
<dbReference type="AlphaFoldDB" id="U4LW50"/>
<organism evidence="2 3">
    <name type="scientific">Pyronema omphalodes (strain CBS 100304)</name>
    <name type="common">Pyronema confluens</name>
    <dbReference type="NCBI Taxonomy" id="1076935"/>
    <lineage>
        <taxon>Eukaryota</taxon>
        <taxon>Fungi</taxon>
        <taxon>Dikarya</taxon>
        <taxon>Ascomycota</taxon>
        <taxon>Pezizomycotina</taxon>
        <taxon>Pezizomycetes</taxon>
        <taxon>Pezizales</taxon>
        <taxon>Pyronemataceae</taxon>
        <taxon>Pyronema</taxon>
    </lineage>
</organism>
<feature type="region of interest" description="Disordered" evidence="1">
    <location>
        <begin position="119"/>
        <end position="139"/>
    </location>
</feature>
<gene>
    <name evidence="2" type="ORF">PCON_14221</name>
</gene>
<protein>
    <submittedName>
        <fullName evidence="2">Uncharacterized protein</fullName>
    </submittedName>
</protein>
<dbReference type="EMBL" id="HF936032">
    <property type="protein sequence ID" value="CCX33181.1"/>
    <property type="molecule type" value="Genomic_DNA"/>
</dbReference>